<dbReference type="AlphaFoldDB" id="A0A6J4IZ68"/>
<feature type="domain" description="Response regulatory" evidence="4">
    <location>
        <begin position="21"/>
        <end position="138"/>
    </location>
</feature>
<evidence type="ECO:0000256" key="1">
    <source>
        <dbReference type="ARBA" id="ARBA00022553"/>
    </source>
</evidence>
<proteinExistence type="predicted"/>
<evidence type="ECO:0000313" key="5">
    <source>
        <dbReference type="EMBL" id="CAA9262866.1"/>
    </source>
</evidence>
<feature type="region of interest" description="Disordered" evidence="3">
    <location>
        <begin position="141"/>
        <end position="185"/>
    </location>
</feature>
<dbReference type="InterPro" id="IPR050595">
    <property type="entry name" value="Bact_response_regulator"/>
</dbReference>
<evidence type="ECO:0000256" key="2">
    <source>
        <dbReference type="PROSITE-ProRule" id="PRU00169"/>
    </source>
</evidence>
<dbReference type="PROSITE" id="PS50110">
    <property type="entry name" value="RESPONSE_REGULATORY"/>
    <property type="match status" value="1"/>
</dbReference>
<dbReference type="InterPro" id="IPR011006">
    <property type="entry name" value="CheY-like_superfamily"/>
</dbReference>
<organism evidence="5">
    <name type="scientific">uncultured Craurococcus sp</name>
    <dbReference type="NCBI Taxonomy" id="1135998"/>
    <lineage>
        <taxon>Bacteria</taxon>
        <taxon>Pseudomonadati</taxon>
        <taxon>Pseudomonadota</taxon>
        <taxon>Alphaproteobacteria</taxon>
        <taxon>Acetobacterales</taxon>
        <taxon>Acetobacteraceae</taxon>
        <taxon>Craurococcus</taxon>
        <taxon>environmental samples</taxon>
    </lineage>
</organism>
<dbReference type="PANTHER" id="PTHR44591:SF21">
    <property type="entry name" value="TWO-COMPONENT RESPONSE REGULATOR"/>
    <property type="match status" value="1"/>
</dbReference>
<evidence type="ECO:0000259" key="4">
    <source>
        <dbReference type="PROSITE" id="PS50110"/>
    </source>
</evidence>
<dbReference type="GO" id="GO:0000160">
    <property type="term" value="P:phosphorelay signal transduction system"/>
    <property type="evidence" value="ECO:0007669"/>
    <property type="project" value="InterPro"/>
</dbReference>
<reference evidence="5" key="1">
    <citation type="submission" date="2020-02" db="EMBL/GenBank/DDBJ databases">
        <authorList>
            <person name="Meier V. D."/>
        </authorList>
    </citation>
    <scope>NUCLEOTIDE SEQUENCE</scope>
    <source>
        <strain evidence="5">AVDCRST_MAG27</strain>
    </source>
</reference>
<evidence type="ECO:0000256" key="3">
    <source>
        <dbReference type="SAM" id="MobiDB-lite"/>
    </source>
</evidence>
<dbReference type="Gene3D" id="3.40.50.2300">
    <property type="match status" value="1"/>
</dbReference>
<dbReference type="EMBL" id="CADCTD010000124">
    <property type="protein sequence ID" value="CAA9262866.1"/>
    <property type="molecule type" value="Genomic_DNA"/>
</dbReference>
<dbReference type="SUPFAM" id="SSF52172">
    <property type="entry name" value="CheY-like"/>
    <property type="match status" value="1"/>
</dbReference>
<keyword evidence="1 2" id="KW-0597">Phosphoprotein</keyword>
<feature type="modified residue" description="4-aspartylphosphate" evidence="2">
    <location>
        <position position="71"/>
    </location>
</feature>
<protein>
    <recommendedName>
        <fullName evidence="4">Response regulatory domain-containing protein</fullName>
    </recommendedName>
</protein>
<gene>
    <name evidence="5" type="ORF">AVDCRST_MAG27-2627</name>
</gene>
<accession>A0A6J4IZ68</accession>
<name>A0A6J4IZ68_9PROT</name>
<dbReference type="Pfam" id="PF00072">
    <property type="entry name" value="Response_reg"/>
    <property type="match status" value="1"/>
</dbReference>
<dbReference type="InterPro" id="IPR001789">
    <property type="entry name" value="Sig_transdc_resp-reg_receiver"/>
</dbReference>
<sequence length="185" mass="19384">MPADMPLGDATHPRQEPAAPRILVVEDQALIAMLIDTILRECGYEVFLARDGEEALAMAQSIGELSAAVADIHLLGQLDGKAVIRSLRRDRPGLPVVVVTGFHPEAPEANLRGLGGPTVRLSKPFAAEDLVASLADVLSSRTGRASNPAGRAPLRRNEAMPDPVGLLAGRPASHRSSKPGSDGPA</sequence>
<dbReference type="SMART" id="SM00448">
    <property type="entry name" value="REC"/>
    <property type="match status" value="1"/>
</dbReference>
<dbReference type="PANTHER" id="PTHR44591">
    <property type="entry name" value="STRESS RESPONSE REGULATOR PROTEIN 1"/>
    <property type="match status" value="1"/>
</dbReference>